<dbReference type="Pfam" id="PF03747">
    <property type="entry name" value="ADP_ribosyl_GH"/>
    <property type="match status" value="1"/>
</dbReference>
<reference evidence="13" key="1">
    <citation type="submission" date="2020-10" db="EMBL/GenBank/DDBJ databases">
        <title>High-Quality Genome Resource of Clonostachys rosea strain S41 by Oxford Nanopore Long-Read Sequencing.</title>
        <authorList>
            <person name="Wang H."/>
        </authorList>
    </citation>
    <scope>NUCLEOTIDE SEQUENCE</scope>
    <source>
        <strain evidence="13">S41</strain>
    </source>
</reference>
<comment type="catalytic activity">
    <reaction evidence="11">
        <text>alpha-NAD(+) + H2O = ADP-D-ribose + nicotinamide + H(+)</text>
        <dbReference type="Rhea" id="RHEA:68792"/>
        <dbReference type="ChEBI" id="CHEBI:15377"/>
        <dbReference type="ChEBI" id="CHEBI:15378"/>
        <dbReference type="ChEBI" id="CHEBI:17154"/>
        <dbReference type="ChEBI" id="CHEBI:57967"/>
        <dbReference type="ChEBI" id="CHEBI:77017"/>
    </reaction>
</comment>
<dbReference type="PANTHER" id="PTHR16222">
    <property type="entry name" value="ADP-RIBOSYLGLYCOHYDROLASE"/>
    <property type="match status" value="1"/>
</dbReference>
<feature type="binding site" evidence="12">
    <location>
        <position position="66"/>
    </location>
    <ligand>
        <name>Mg(2+)</name>
        <dbReference type="ChEBI" id="CHEBI:18420"/>
        <label>1</label>
    </ligand>
</feature>
<evidence type="ECO:0000256" key="7">
    <source>
        <dbReference type="ARBA" id="ARBA00042722"/>
    </source>
</evidence>
<dbReference type="EC" id="3.2.1.143" evidence="2"/>
<dbReference type="AlphaFoldDB" id="A0A8H7TPX0"/>
<comment type="cofactor">
    <cofactor evidence="12">
        <name>Mg(2+)</name>
        <dbReference type="ChEBI" id="CHEBI:18420"/>
    </cofactor>
    <text evidence="12">Binds 2 magnesium ions per subunit.</text>
</comment>
<proteinExistence type="inferred from homology"/>
<keyword evidence="12" id="KW-0479">Metal-binding</keyword>
<keyword evidence="12" id="KW-0460">Magnesium</keyword>
<comment type="similarity">
    <text evidence="1">Belongs to the ADP-ribosylglycohydrolase family.</text>
</comment>
<evidence type="ECO:0000256" key="11">
    <source>
        <dbReference type="ARBA" id="ARBA00049015"/>
    </source>
</evidence>
<evidence type="ECO:0000256" key="6">
    <source>
        <dbReference type="ARBA" id="ARBA00042471"/>
    </source>
</evidence>
<evidence type="ECO:0000313" key="13">
    <source>
        <dbReference type="EMBL" id="KAF9752588.1"/>
    </source>
</evidence>
<dbReference type="InterPro" id="IPR050792">
    <property type="entry name" value="ADP-ribosylglycohydrolase"/>
</dbReference>
<dbReference type="InterPro" id="IPR005502">
    <property type="entry name" value="Ribosyl_crysJ1"/>
</dbReference>
<organism evidence="13 14">
    <name type="scientific">Bionectria ochroleuca</name>
    <name type="common">Gliocladium roseum</name>
    <dbReference type="NCBI Taxonomy" id="29856"/>
    <lineage>
        <taxon>Eukaryota</taxon>
        <taxon>Fungi</taxon>
        <taxon>Dikarya</taxon>
        <taxon>Ascomycota</taxon>
        <taxon>Pezizomycotina</taxon>
        <taxon>Sordariomycetes</taxon>
        <taxon>Hypocreomycetidae</taxon>
        <taxon>Hypocreales</taxon>
        <taxon>Bionectriaceae</taxon>
        <taxon>Clonostachys</taxon>
    </lineage>
</organism>
<dbReference type="PANTHER" id="PTHR16222:SF24">
    <property type="entry name" value="ADP-RIBOSYLHYDROLASE ARH3"/>
    <property type="match status" value="1"/>
</dbReference>
<protein>
    <recommendedName>
        <fullName evidence="4">ADP-ribosylhydrolase ARH3</fullName>
        <ecNumber evidence="2">3.2.1.143</ecNumber>
    </recommendedName>
    <alternativeName>
        <fullName evidence="5">ADP-ribose glycohydrolase ARH3</fullName>
    </alternativeName>
    <alternativeName>
        <fullName evidence="6">ADP-ribosylhydrolase 3</fullName>
    </alternativeName>
    <alternativeName>
        <fullName evidence="9">O-acetyl-ADP-ribose deacetylase ARH3</fullName>
    </alternativeName>
    <alternativeName>
        <fullName evidence="10">Poly(ADP-ribose) glycohydrolase ARH3</fullName>
    </alternativeName>
    <alternativeName>
        <fullName evidence="8">[Protein ADP-ribosylarginine] hydrolase-like protein 2</fullName>
    </alternativeName>
    <alternativeName>
        <fullName evidence="7">[Protein ADP-ribosylserine] hydrolase</fullName>
    </alternativeName>
</protein>
<gene>
    <name evidence="13" type="ORF">IM811_014382</name>
</gene>
<evidence type="ECO:0000256" key="3">
    <source>
        <dbReference type="ARBA" id="ARBA00022801"/>
    </source>
</evidence>
<evidence type="ECO:0000256" key="8">
    <source>
        <dbReference type="ARBA" id="ARBA00042850"/>
    </source>
</evidence>
<evidence type="ECO:0000313" key="14">
    <source>
        <dbReference type="Proteomes" id="UP000616885"/>
    </source>
</evidence>
<evidence type="ECO:0000256" key="10">
    <source>
        <dbReference type="ARBA" id="ARBA00043193"/>
    </source>
</evidence>
<evidence type="ECO:0000256" key="2">
    <source>
        <dbReference type="ARBA" id="ARBA00012255"/>
    </source>
</evidence>
<keyword evidence="3" id="KW-0378">Hydrolase</keyword>
<sequence length="349" mass="36800">MTDKQTLTPQQSRTVGALLGLHAGDSLGATLEFQPHAKIAERYPHGLRDIIGGGPFSWPAGHATDDTDMTRAVLLAYRDAALKRSSPSKPTPVSVSDLARRSAEYFVDWYEGNWPGRTHGDLPKDIGGATERGITNFRSNPNAPSGAGQGSAGNGSLMRCLPTALFQPDLSRLVAESQAISAVTHDDTNCVIACAAYNACAAALVAGASPSYAVRAAEAAAIQLEGRGKHGKPEPVTAAIRVGKRFDIARAAAQGPPLDLLPGGASGYVLETLIISIAAVLDQRSLEDILVDVVRIGKDTDTNGAVAGGLLGARDGESAIPRRWKHQLQFGLEFRDIALEILEVLKNRV</sequence>
<evidence type="ECO:0000256" key="1">
    <source>
        <dbReference type="ARBA" id="ARBA00010702"/>
    </source>
</evidence>
<feature type="binding site" evidence="12">
    <location>
        <position position="299"/>
    </location>
    <ligand>
        <name>Mg(2+)</name>
        <dbReference type="ChEBI" id="CHEBI:18420"/>
        <label>1</label>
    </ligand>
</feature>
<dbReference type="Gene3D" id="1.10.4080.10">
    <property type="entry name" value="ADP-ribosylation/Crystallin J1"/>
    <property type="match status" value="1"/>
</dbReference>
<comment type="caution">
    <text evidence="13">The sequence shown here is derived from an EMBL/GenBank/DDBJ whole genome shotgun (WGS) entry which is preliminary data.</text>
</comment>
<dbReference type="EMBL" id="JADCTT010000005">
    <property type="protein sequence ID" value="KAF9752588.1"/>
    <property type="molecule type" value="Genomic_DNA"/>
</dbReference>
<evidence type="ECO:0000256" key="12">
    <source>
        <dbReference type="PIRSR" id="PIRSR605502-1"/>
    </source>
</evidence>
<dbReference type="SUPFAM" id="SSF101478">
    <property type="entry name" value="ADP-ribosylglycohydrolase"/>
    <property type="match status" value="1"/>
</dbReference>
<dbReference type="GO" id="GO:0004649">
    <property type="term" value="F:poly(ADP-ribose) glycohydrolase activity"/>
    <property type="evidence" value="ECO:0007669"/>
    <property type="project" value="UniProtKB-EC"/>
</dbReference>
<feature type="binding site" evidence="12">
    <location>
        <position position="64"/>
    </location>
    <ligand>
        <name>Mg(2+)</name>
        <dbReference type="ChEBI" id="CHEBI:18420"/>
        <label>1</label>
    </ligand>
</feature>
<feature type="binding site" evidence="12">
    <location>
        <position position="302"/>
    </location>
    <ligand>
        <name>Mg(2+)</name>
        <dbReference type="ChEBI" id="CHEBI:18420"/>
        <label>2</label>
    </ligand>
</feature>
<dbReference type="Proteomes" id="UP000616885">
    <property type="component" value="Unassembled WGS sequence"/>
</dbReference>
<feature type="binding site" evidence="12">
    <location>
        <position position="65"/>
    </location>
    <ligand>
        <name>Mg(2+)</name>
        <dbReference type="ChEBI" id="CHEBI:18420"/>
        <label>1</label>
    </ligand>
</feature>
<accession>A0A8H7TPX0</accession>
<evidence type="ECO:0000256" key="4">
    <source>
        <dbReference type="ARBA" id="ARBA00041057"/>
    </source>
</evidence>
<dbReference type="InterPro" id="IPR036705">
    <property type="entry name" value="Ribosyl_crysJ1_sf"/>
</dbReference>
<evidence type="ECO:0000256" key="5">
    <source>
        <dbReference type="ARBA" id="ARBA00042398"/>
    </source>
</evidence>
<name>A0A8H7TPX0_BIOOC</name>
<evidence type="ECO:0000256" key="9">
    <source>
        <dbReference type="ARBA" id="ARBA00043187"/>
    </source>
</evidence>
<dbReference type="GO" id="GO:0046872">
    <property type="term" value="F:metal ion binding"/>
    <property type="evidence" value="ECO:0007669"/>
    <property type="project" value="UniProtKB-KW"/>
</dbReference>
<feature type="binding site" evidence="12">
    <location>
        <position position="301"/>
    </location>
    <ligand>
        <name>Mg(2+)</name>
        <dbReference type="ChEBI" id="CHEBI:18420"/>
        <label>1</label>
    </ligand>
</feature>